<sequence>MLLLISIQDSKLFKTFIKNSIKLENLLEINLLTTYLYYSLIFMVKFILQKNNSTI</sequence>
<dbReference type="EMBL" id="BAABJK010000004">
    <property type="protein sequence ID" value="GAA4965302.1"/>
    <property type="molecule type" value="Genomic_DNA"/>
</dbReference>
<dbReference type="Proteomes" id="UP001501692">
    <property type="component" value="Unassembled WGS sequence"/>
</dbReference>
<evidence type="ECO:0000313" key="2">
    <source>
        <dbReference type="EMBL" id="GAA4965302.1"/>
    </source>
</evidence>
<evidence type="ECO:0000313" key="3">
    <source>
        <dbReference type="Proteomes" id="UP001501692"/>
    </source>
</evidence>
<keyword evidence="1" id="KW-0812">Transmembrane</keyword>
<accession>A0ABP9HA00</accession>
<comment type="caution">
    <text evidence="2">The sequence shown here is derived from an EMBL/GenBank/DDBJ whole genome shotgun (WGS) entry which is preliminary data.</text>
</comment>
<name>A0ABP9HA00_9FLAO</name>
<keyword evidence="3" id="KW-1185">Reference proteome</keyword>
<evidence type="ECO:0000256" key="1">
    <source>
        <dbReference type="SAM" id="Phobius"/>
    </source>
</evidence>
<organism evidence="2 3">
    <name type="scientific">Algibacter aquimarinus</name>
    <dbReference type="NCBI Taxonomy" id="1136748"/>
    <lineage>
        <taxon>Bacteria</taxon>
        <taxon>Pseudomonadati</taxon>
        <taxon>Bacteroidota</taxon>
        <taxon>Flavobacteriia</taxon>
        <taxon>Flavobacteriales</taxon>
        <taxon>Flavobacteriaceae</taxon>
        <taxon>Algibacter</taxon>
    </lineage>
</organism>
<protein>
    <submittedName>
        <fullName evidence="2">Uncharacterized protein</fullName>
    </submittedName>
</protein>
<feature type="transmembrane region" description="Helical" evidence="1">
    <location>
        <begin position="29"/>
        <end position="48"/>
    </location>
</feature>
<gene>
    <name evidence="2" type="ORF">GCM10023315_12780</name>
</gene>
<proteinExistence type="predicted"/>
<keyword evidence="1" id="KW-0472">Membrane</keyword>
<keyword evidence="1" id="KW-1133">Transmembrane helix</keyword>
<reference evidence="3" key="1">
    <citation type="journal article" date="2019" name="Int. J. Syst. Evol. Microbiol.">
        <title>The Global Catalogue of Microorganisms (GCM) 10K type strain sequencing project: providing services to taxonomists for standard genome sequencing and annotation.</title>
        <authorList>
            <consortium name="The Broad Institute Genomics Platform"/>
            <consortium name="The Broad Institute Genome Sequencing Center for Infectious Disease"/>
            <person name="Wu L."/>
            <person name="Ma J."/>
        </authorList>
    </citation>
    <scope>NUCLEOTIDE SEQUENCE [LARGE SCALE GENOMIC DNA]</scope>
    <source>
        <strain evidence="3">JCM 18287</strain>
    </source>
</reference>